<dbReference type="GO" id="GO:0033922">
    <property type="term" value="F:peptidoglycan beta-N-acetylmuramidase activity"/>
    <property type="evidence" value="ECO:0007669"/>
    <property type="project" value="InterPro"/>
</dbReference>
<dbReference type="Gene3D" id="3.90.1150.140">
    <property type="match status" value="1"/>
</dbReference>
<dbReference type="Pfam" id="PF07075">
    <property type="entry name" value="NamZ_N"/>
    <property type="match status" value="1"/>
</dbReference>
<sequence length="447" mass="48292">MSEINRRRLLGAAGLGLAALPLSAAAARAAGDTHGDPRSDERGDHGRTGLGPGTVTTGAERQARDGWSELRGQRVGIITNPTGILRDRRSIVDEMVGSGAVNVVAVFGPEHGFRGTAQAGSSEGTSTDPRTGVTVYDAYGASAEKLAGMFRTARVETVVFDIQDVGARFYTYIWTMYTAMRAAVATGARFVVLDRPNPVGGTARGPMMTKPWESGVGLKEIVQAHGMTVGELARFFGGEFLEADAGGRLAELTVVAVRGWRRDVPYAGTGLPWVMPSPNMPTPDTALVYPGMGMFEGTLLSEGRGTTRPFELIGAPWVDYRWAERLSAMDLPGTAFREAYFTPTFNKFVNTVCGGVQVEVTDPRRFDPLRVGVEMLVAARALYPQFGWRYDSYDPARPYWIDKVTGSTRLRDMVSAGATADDVTGAWAQELSAFERARRPYLLYPGA</sequence>
<organism evidence="5 6">
    <name type="scientific">Oryzihumus leptocrescens</name>
    <dbReference type="NCBI Taxonomy" id="297536"/>
    <lineage>
        <taxon>Bacteria</taxon>
        <taxon>Bacillati</taxon>
        <taxon>Actinomycetota</taxon>
        <taxon>Actinomycetes</taxon>
        <taxon>Micrococcales</taxon>
        <taxon>Intrasporangiaceae</taxon>
        <taxon>Oryzihumus</taxon>
    </lineage>
</organism>
<feature type="signal peptide" evidence="2">
    <location>
        <begin position="1"/>
        <end position="24"/>
    </location>
</feature>
<dbReference type="Gene3D" id="3.40.50.12170">
    <property type="entry name" value="Uncharacterised protein PF07075, DUF1343"/>
    <property type="match status" value="1"/>
</dbReference>
<comment type="caution">
    <text evidence="5">The sequence shown here is derived from an EMBL/GenBank/DDBJ whole genome shotgun (WGS) entry which is preliminary data.</text>
</comment>
<accession>A0A542Z9M6</accession>
<evidence type="ECO:0000313" key="6">
    <source>
        <dbReference type="Proteomes" id="UP000319514"/>
    </source>
</evidence>
<dbReference type="InterPro" id="IPR048503">
    <property type="entry name" value="NamZ_C"/>
</dbReference>
<dbReference type="InterPro" id="IPR006311">
    <property type="entry name" value="TAT_signal"/>
</dbReference>
<proteinExistence type="predicted"/>
<dbReference type="Proteomes" id="UP000319514">
    <property type="component" value="Unassembled WGS sequence"/>
</dbReference>
<dbReference type="AlphaFoldDB" id="A0A542Z9M6"/>
<dbReference type="PIRSF" id="PIRSF016719">
    <property type="entry name" value="UCP016719"/>
    <property type="match status" value="1"/>
</dbReference>
<dbReference type="PANTHER" id="PTHR42915:SF1">
    <property type="entry name" value="PEPTIDOGLYCAN BETA-N-ACETYLMURAMIDASE NAMZ"/>
    <property type="match status" value="1"/>
</dbReference>
<name>A0A542Z9M6_9MICO</name>
<evidence type="ECO:0000313" key="5">
    <source>
        <dbReference type="EMBL" id="TQL57025.1"/>
    </source>
</evidence>
<gene>
    <name evidence="5" type="ORF">FB474_3795</name>
</gene>
<dbReference type="PROSITE" id="PS51318">
    <property type="entry name" value="TAT"/>
    <property type="match status" value="1"/>
</dbReference>
<evidence type="ECO:0000256" key="1">
    <source>
        <dbReference type="SAM" id="MobiDB-lite"/>
    </source>
</evidence>
<dbReference type="Pfam" id="PF20732">
    <property type="entry name" value="NamZ_C"/>
    <property type="match status" value="1"/>
</dbReference>
<dbReference type="PANTHER" id="PTHR42915">
    <property type="entry name" value="HYPOTHETICAL 460 KDA PROTEIN IN FEUA-SIGW INTERGENIC REGION [PRECURSOR]"/>
    <property type="match status" value="1"/>
</dbReference>
<feature type="chain" id="PRO_5039084211" evidence="2">
    <location>
        <begin position="25"/>
        <end position="447"/>
    </location>
</feature>
<feature type="domain" description="Peptidoglycan beta-N-acetylmuramidase NamZ N-terminal" evidence="3">
    <location>
        <begin position="75"/>
        <end position="283"/>
    </location>
</feature>
<feature type="region of interest" description="Disordered" evidence="1">
    <location>
        <begin position="28"/>
        <end position="65"/>
    </location>
</feature>
<dbReference type="RefSeq" id="WP_141790368.1">
    <property type="nucleotide sequence ID" value="NZ_BAAAKX010000019.1"/>
</dbReference>
<dbReference type="InterPro" id="IPR048502">
    <property type="entry name" value="NamZ_N"/>
</dbReference>
<reference evidence="5 6" key="1">
    <citation type="submission" date="2019-06" db="EMBL/GenBank/DDBJ databases">
        <title>Sequencing the genomes of 1000 actinobacteria strains.</title>
        <authorList>
            <person name="Klenk H.-P."/>
        </authorList>
    </citation>
    <scope>NUCLEOTIDE SEQUENCE [LARGE SCALE GENOMIC DNA]</scope>
    <source>
        <strain evidence="5 6">DSM 18082</strain>
    </source>
</reference>
<dbReference type="InterPro" id="IPR008302">
    <property type="entry name" value="NamZ"/>
</dbReference>
<evidence type="ECO:0000256" key="2">
    <source>
        <dbReference type="SAM" id="SignalP"/>
    </source>
</evidence>
<evidence type="ECO:0000259" key="3">
    <source>
        <dbReference type="Pfam" id="PF07075"/>
    </source>
</evidence>
<evidence type="ECO:0000259" key="4">
    <source>
        <dbReference type="Pfam" id="PF20732"/>
    </source>
</evidence>
<protein>
    <submittedName>
        <fullName evidence="5">Uncharacterized protein YbbC (DUF1343 family)</fullName>
    </submittedName>
</protein>
<keyword evidence="6" id="KW-1185">Reference proteome</keyword>
<dbReference type="OrthoDB" id="9801061at2"/>
<keyword evidence="2" id="KW-0732">Signal</keyword>
<dbReference type="EMBL" id="VFOQ01000002">
    <property type="protein sequence ID" value="TQL57025.1"/>
    <property type="molecule type" value="Genomic_DNA"/>
</dbReference>
<feature type="compositionally biased region" description="Basic and acidic residues" evidence="1">
    <location>
        <begin position="31"/>
        <end position="47"/>
    </location>
</feature>
<feature type="domain" description="Peptidoglycan beta-N-acetylmuramidase NamZ C-terminal" evidence="4">
    <location>
        <begin position="287"/>
        <end position="444"/>
    </location>
</feature>